<dbReference type="SUPFAM" id="SSF48264">
    <property type="entry name" value="Cytochrome P450"/>
    <property type="match status" value="1"/>
</dbReference>
<evidence type="ECO:0000256" key="5">
    <source>
        <dbReference type="RuleBase" id="RU000461"/>
    </source>
</evidence>
<comment type="cofactor">
    <cofactor evidence="4">
        <name>heme</name>
        <dbReference type="ChEBI" id="CHEBI:30413"/>
    </cofactor>
</comment>
<evidence type="ECO:0008006" key="8">
    <source>
        <dbReference type="Google" id="ProtNLM"/>
    </source>
</evidence>
<dbReference type="STRING" id="101091.A0A1C7NC01"/>
<dbReference type="Proteomes" id="UP000093000">
    <property type="component" value="Unassembled WGS sequence"/>
</dbReference>
<dbReference type="InterPro" id="IPR001128">
    <property type="entry name" value="Cyt_P450"/>
</dbReference>
<reference evidence="6 7" key="1">
    <citation type="submission" date="2016-03" db="EMBL/GenBank/DDBJ databases">
        <title>Choanephora cucurbitarum.</title>
        <authorList>
            <person name="Min B."/>
            <person name="Park H."/>
            <person name="Park J.-H."/>
            <person name="Shin H.-D."/>
            <person name="Choi I.-G."/>
        </authorList>
    </citation>
    <scope>NUCLEOTIDE SEQUENCE [LARGE SCALE GENOMIC DNA]</scope>
    <source>
        <strain evidence="6 7">KUS-F28377</strain>
    </source>
</reference>
<dbReference type="Gene3D" id="1.10.630.10">
    <property type="entry name" value="Cytochrome P450"/>
    <property type="match status" value="1"/>
</dbReference>
<keyword evidence="3 4" id="KW-0408">Iron</keyword>
<dbReference type="InParanoid" id="A0A1C7NC01"/>
<evidence type="ECO:0000256" key="1">
    <source>
        <dbReference type="ARBA" id="ARBA00022723"/>
    </source>
</evidence>
<organism evidence="6 7">
    <name type="scientific">Choanephora cucurbitarum</name>
    <dbReference type="NCBI Taxonomy" id="101091"/>
    <lineage>
        <taxon>Eukaryota</taxon>
        <taxon>Fungi</taxon>
        <taxon>Fungi incertae sedis</taxon>
        <taxon>Mucoromycota</taxon>
        <taxon>Mucoromycotina</taxon>
        <taxon>Mucoromycetes</taxon>
        <taxon>Mucorales</taxon>
        <taxon>Mucorineae</taxon>
        <taxon>Choanephoraceae</taxon>
        <taxon>Choanephoroideae</taxon>
        <taxon>Choanephora</taxon>
    </lineage>
</organism>
<dbReference type="PRINTS" id="PR00463">
    <property type="entry name" value="EP450I"/>
</dbReference>
<proteinExistence type="inferred from homology"/>
<dbReference type="InterPro" id="IPR036396">
    <property type="entry name" value="Cyt_P450_sf"/>
</dbReference>
<evidence type="ECO:0000313" key="6">
    <source>
        <dbReference type="EMBL" id="OBZ86657.1"/>
    </source>
</evidence>
<evidence type="ECO:0000256" key="3">
    <source>
        <dbReference type="ARBA" id="ARBA00023004"/>
    </source>
</evidence>
<dbReference type="GO" id="GO:0016705">
    <property type="term" value="F:oxidoreductase activity, acting on paired donors, with incorporation or reduction of molecular oxygen"/>
    <property type="evidence" value="ECO:0007669"/>
    <property type="project" value="InterPro"/>
</dbReference>
<dbReference type="GO" id="GO:0020037">
    <property type="term" value="F:heme binding"/>
    <property type="evidence" value="ECO:0007669"/>
    <property type="project" value="InterPro"/>
</dbReference>
<accession>A0A1C7NC01</accession>
<dbReference type="InterPro" id="IPR050364">
    <property type="entry name" value="Cytochrome_P450_fung"/>
</dbReference>
<dbReference type="GO" id="GO:0005506">
    <property type="term" value="F:iron ion binding"/>
    <property type="evidence" value="ECO:0007669"/>
    <property type="project" value="InterPro"/>
</dbReference>
<keyword evidence="7" id="KW-1185">Reference proteome</keyword>
<name>A0A1C7NC01_9FUNG</name>
<keyword evidence="5" id="KW-0503">Monooxygenase</keyword>
<dbReference type="EMBL" id="LUGH01000282">
    <property type="protein sequence ID" value="OBZ86657.1"/>
    <property type="molecule type" value="Genomic_DNA"/>
</dbReference>
<dbReference type="InterPro" id="IPR002401">
    <property type="entry name" value="Cyt_P450_E_grp-I"/>
</dbReference>
<protein>
    <recommendedName>
        <fullName evidence="8">Cytochrome P450</fullName>
    </recommendedName>
</protein>
<keyword evidence="1 4" id="KW-0479">Metal-binding</keyword>
<dbReference type="AlphaFoldDB" id="A0A1C7NC01"/>
<evidence type="ECO:0000256" key="4">
    <source>
        <dbReference type="PIRSR" id="PIRSR602401-1"/>
    </source>
</evidence>
<gene>
    <name evidence="6" type="ORF">A0J61_05291</name>
</gene>
<dbReference type="PROSITE" id="PS00086">
    <property type="entry name" value="CYTOCHROME_P450"/>
    <property type="match status" value="1"/>
</dbReference>
<dbReference type="GO" id="GO:0004497">
    <property type="term" value="F:monooxygenase activity"/>
    <property type="evidence" value="ECO:0007669"/>
    <property type="project" value="UniProtKB-KW"/>
</dbReference>
<dbReference type="PANTHER" id="PTHR46300">
    <property type="entry name" value="P450, PUTATIVE (EUROFUNG)-RELATED-RELATED"/>
    <property type="match status" value="1"/>
</dbReference>
<evidence type="ECO:0000313" key="7">
    <source>
        <dbReference type="Proteomes" id="UP000093000"/>
    </source>
</evidence>
<dbReference type="Pfam" id="PF00067">
    <property type="entry name" value="p450"/>
    <property type="match status" value="1"/>
</dbReference>
<sequence length="525" mass="59673">MGTVLSYCIPIALTFLITKVAERFLWVNKRADGTQKEAWPPSPSGLPSFTNAYSLFEKETYHQLTRWHKELGDFYSVLIGQKRILVANSAELVQTLLVEKEQYNSSRLQSDTLERLLTDQCKTVFTAEFSLYWSRLRRAIFGAIGKATEASSRYIQAQTNKLIYGIGEQGDRLTAKALRQVVHMLAMDTALALVYGEKHGQDTAAMATLMQQLESLEARQTRKYNRMAQFFSFINAWLDIVSLFSLNSETLTPRNKILETVLPSFVSVYALRDPTVLNQDKLPLAGSNEQLNSIVKSLLQVEPSKNDPEVSQLSKDEILGNSVHLMLHAYVYLASTLFTLIQRLATEPEFQERLWQEQDKEALATAFVRESMRLDPPNHLLGYGARTDYELDVSGRLYRVDVDSEIVVNVDAIHQNERYYPHPRQFNPDRFLKSEKKTVSLMTPDATGKKTARDHLAFGAGRRVCLGSRVSEAFLVSSLLRLNQAYRLEGGDVLQKTESTTSIWHWTGRTETKGASIEFIKRDHK</sequence>
<keyword evidence="2 5" id="KW-0560">Oxidoreductase</keyword>
<comment type="similarity">
    <text evidence="5">Belongs to the cytochrome P450 family.</text>
</comment>
<evidence type="ECO:0000256" key="2">
    <source>
        <dbReference type="ARBA" id="ARBA00023002"/>
    </source>
</evidence>
<comment type="caution">
    <text evidence="6">The sequence shown here is derived from an EMBL/GenBank/DDBJ whole genome shotgun (WGS) entry which is preliminary data.</text>
</comment>
<dbReference type="OrthoDB" id="1470350at2759"/>
<dbReference type="PANTHER" id="PTHR46300:SF6">
    <property type="entry name" value="CYTOCHROME P450 2C30"/>
    <property type="match status" value="1"/>
</dbReference>
<dbReference type="CDD" id="cd00302">
    <property type="entry name" value="cytochrome_P450"/>
    <property type="match status" value="1"/>
</dbReference>
<keyword evidence="4 5" id="KW-0349">Heme</keyword>
<dbReference type="InterPro" id="IPR017972">
    <property type="entry name" value="Cyt_P450_CS"/>
</dbReference>
<feature type="binding site" description="axial binding residue" evidence="4">
    <location>
        <position position="465"/>
    </location>
    <ligand>
        <name>heme</name>
        <dbReference type="ChEBI" id="CHEBI:30413"/>
    </ligand>
    <ligandPart>
        <name>Fe</name>
        <dbReference type="ChEBI" id="CHEBI:18248"/>
    </ligandPart>
</feature>